<reference evidence="4" key="1">
    <citation type="submission" date="2015-07" db="EMBL/GenBank/DDBJ databases">
        <authorList>
            <person name="Wibberg D."/>
        </authorList>
    </citation>
    <scope>NUCLEOTIDE SEQUENCE [LARGE SCALE GENOMIC DNA]</scope>
</reference>
<feature type="compositionally biased region" description="Gly residues" evidence="1">
    <location>
        <begin position="1492"/>
        <end position="1520"/>
    </location>
</feature>
<feature type="compositionally biased region" description="Basic and acidic residues" evidence="1">
    <location>
        <begin position="963"/>
        <end position="977"/>
    </location>
</feature>
<dbReference type="EMBL" id="CXOI01000035">
    <property type="protein sequence ID" value="CTP88096.1"/>
    <property type="molecule type" value="Genomic_DNA"/>
</dbReference>
<feature type="region of interest" description="Disordered" evidence="1">
    <location>
        <begin position="585"/>
        <end position="624"/>
    </location>
</feature>
<feature type="region of interest" description="Disordered" evidence="1">
    <location>
        <begin position="1253"/>
        <end position="1299"/>
    </location>
</feature>
<dbReference type="Proteomes" id="UP000046187">
    <property type="component" value="Unassembled WGS sequence"/>
</dbReference>
<organism evidence="3 4">
    <name type="scientific">Xanthomonas graminis pv. arrhenatheri LMG 727</name>
    <dbReference type="NCBI Taxonomy" id="1195923"/>
    <lineage>
        <taxon>Bacteria</taxon>
        <taxon>Pseudomonadati</taxon>
        <taxon>Pseudomonadota</taxon>
        <taxon>Gammaproteobacteria</taxon>
        <taxon>Lysobacterales</taxon>
        <taxon>Lysobacteraceae</taxon>
        <taxon>Xanthomonas</taxon>
        <taxon>Xanthomonas translucens group</taxon>
        <taxon>Xanthomonas graminis</taxon>
    </lineage>
</organism>
<dbReference type="PANTHER" id="PTHR33840">
    <property type="match status" value="1"/>
</dbReference>
<keyword evidence="4" id="KW-1185">Reference proteome</keyword>
<dbReference type="Pfam" id="PF09994">
    <property type="entry name" value="T6SS_Tle1-like_cat"/>
    <property type="match status" value="1"/>
</dbReference>
<name>A0A0K2ZQM5_9XANT</name>
<feature type="domain" description="T6SS Phospholipase effector Tle1-like catalytic" evidence="2">
    <location>
        <begin position="58"/>
        <end position="189"/>
    </location>
</feature>
<feature type="compositionally biased region" description="Low complexity" evidence="1">
    <location>
        <begin position="1153"/>
        <end position="1165"/>
    </location>
</feature>
<evidence type="ECO:0000313" key="4">
    <source>
        <dbReference type="Proteomes" id="UP000046187"/>
    </source>
</evidence>
<proteinExistence type="predicted"/>
<accession>A0A0K2ZQM5</accession>
<evidence type="ECO:0000256" key="1">
    <source>
        <dbReference type="SAM" id="MobiDB-lite"/>
    </source>
</evidence>
<feature type="compositionally biased region" description="Basic and acidic residues" evidence="1">
    <location>
        <begin position="994"/>
        <end position="1028"/>
    </location>
</feature>
<protein>
    <recommendedName>
        <fullName evidence="2">T6SS Phospholipase effector Tle1-like catalytic domain-containing protein</fullName>
    </recommendedName>
</protein>
<feature type="compositionally biased region" description="Basic and acidic residues" evidence="1">
    <location>
        <begin position="915"/>
        <end position="926"/>
    </location>
</feature>
<feature type="compositionally biased region" description="Low complexity" evidence="1">
    <location>
        <begin position="883"/>
        <end position="897"/>
    </location>
</feature>
<feature type="compositionally biased region" description="Basic and acidic residues" evidence="1">
    <location>
        <begin position="1273"/>
        <end position="1283"/>
    </location>
</feature>
<feature type="compositionally biased region" description="Basic and acidic residues" evidence="1">
    <location>
        <begin position="934"/>
        <end position="955"/>
    </location>
</feature>
<evidence type="ECO:0000259" key="2">
    <source>
        <dbReference type="Pfam" id="PF09994"/>
    </source>
</evidence>
<gene>
    <name evidence="3" type="ORF">XTALMG727_2258</name>
</gene>
<feature type="compositionally biased region" description="Low complexity" evidence="1">
    <location>
        <begin position="978"/>
        <end position="993"/>
    </location>
</feature>
<feature type="region of interest" description="Disordered" evidence="1">
    <location>
        <begin position="853"/>
        <end position="1190"/>
    </location>
</feature>
<dbReference type="PANTHER" id="PTHR33840:SF1">
    <property type="entry name" value="TLE1 PHOSPHOLIPASE DOMAIN-CONTAINING PROTEIN"/>
    <property type="match status" value="1"/>
</dbReference>
<feature type="region of interest" description="Disordered" evidence="1">
    <location>
        <begin position="1486"/>
        <end position="1520"/>
    </location>
</feature>
<sequence>MAKKIILPLGEDGLPLDDVSHYAAGPEYLGTYEHAAEDLYRFKVPQLLDRADPHSYLLVGLMDGTGNDINADPLHATNVAKFRQQVIDLRESGIKQIDYEYIEGAGTQDDFLAKSLDGATGRTSLFRTEEMYERLKNQSQKIFKTDPEARIAFHLEGFSRGASQVPLLARMIDQRGIPDDRSLTLVPDANGHLIETYTRYHQAPGLTPISVGLYDPVPTGYMELFDRRLPPSVVSGFQISAEHERRGLFPVDQIMPHGLSDDGRFLNVTVAGAHSDIGGSYLRGGLGVRSFNLMTDYHNGVFGAPLLPPLHAPTDPRMNVIHRSEEGNALFAAAPKIDRASAQGQVHQLTADAARYAPPGQIVHAAAQAPEPVAPGLHAVLATARPVQPSAGLADPALTEGDTLAARLLRSGQVDFKPYAPPMLDRPGVRVAGALGVVGAAASLYEATQTSDKIEGLLRQGNPLAAHSELTHYAGRNLGGWAGGSAAAYALGSAGAGPMVLIAADAYVMSKAGEKLADVLDNRAIYHQTDRDGTQWSFNGDAWSHEGLVDRTNDGANNPIPTPIVASYDKARELNYQATNAAASLAMKDAPQSDDPYSLPADDRDRPSLTPANWMRDAADGQWHRQVKTGVSGENNRGLYEQETASAPRAAELDAQAVEVVARNLANSPGAIAARYELAYHRSGWAAEGWPMSPAVQQALPNPDALYASDGKRYYRDAEGHWASDGALAAGNRALELDTSRTLLQPALADHAQTLAAIPQSKLSPEQRQREETLYRYHIVGTELNHDWREAIELATQRTREAQGLSGDGAVQLQRGPGGVYGADSPIEHLQRGADGVDRIAAITSTEDIQQALQEVRARQQAQPSSGMPTPRLASTARASEVSADSEGASSNPSSSPQHALDLQAQTQAASAAKHRQEREQQERQAQEQQAGQAREHALAQASHEEQAHAAHALEAHATLGHQRQDQQQREQQERQTQEIQQRAQEQRQAQDAQQREKAQREAQDTQQREREQRQAEADQQREQEQRPTQDALPRQQERHVAEDAAPSGQGQRQAQEALSHGQVPHPSQDAMPLTQAPERRQADDALPPGQEQRQVQDAQPRPRVPPGTQERYAQDTGEQLAPSRHPQEAEAFQRTTHEHQAQEGRGQDAQYSAAPVPAIAHASALPPTDRQAPPAPHLPSAQASAMREDALLQRREAPLEAPLEERHARLADAASDASVAMPLTAEHTKDQRTPTLSMPPSHAPVAAHGLALASSSGTRGADRASGGIEGDETTREQRRDAPADGQYAHAAPAPQRAETWEETLQTMRALRIQLEKDLQQEERLEQGRQERRERGDDRAFADLDVRRQQNARAPSATEYAAFEQQPATLQRDAAPATVRRPGELADPHLPQRKEITGDRDVDDLLHAIDSKNDAAIEQALKRISNSPMTHALLQQGHEHLEAKAMQEAKQQVTAMQSLGVDTSPEVQTSRGPVMVMTLPQFANGPMMQAGPAGGGGGGGGGSGGSGGSGGGGGGGGGGG</sequence>
<feature type="compositionally biased region" description="Basic and acidic residues" evidence="1">
    <location>
        <begin position="1136"/>
        <end position="1147"/>
    </location>
</feature>
<evidence type="ECO:0000313" key="3">
    <source>
        <dbReference type="EMBL" id="CTP88096.1"/>
    </source>
</evidence>
<dbReference type="InterPro" id="IPR018712">
    <property type="entry name" value="Tle1-like_cat"/>
</dbReference>